<dbReference type="InterPro" id="IPR029052">
    <property type="entry name" value="Metallo-depent_PP-like"/>
</dbReference>
<evidence type="ECO:0000313" key="2">
    <source>
        <dbReference type="EMBL" id="KAF4962770.1"/>
    </source>
</evidence>
<accession>A0A8H4TRI8</accession>
<dbReference type="AlphaFoldDB" id="A0A8H4TRI8"/>
<dbReference type="OrthoDB" id="189619at2759"/>
<dbReference type="SUPFAM" id="SSF56300">
    <property type="entry name" value="Metallo-dependent phosphatases"/>
    <property type="match status" value="1"/>
</dbReference>
<sequence>MKEAKRHAKTAIFSLHAYESASGAYDAIIPLPYAATVPAAYTQNLTHAVIDAGVGFVLVHGPHHSRDIEKYKSRPIVYGLGSLTYSLGLHFRSYHLPIGWEYGTIAGTQFRNNRPLEIVLHPADHNQLTNNTPLPDITMPQIALKVESARILKHL</sequence>
<dbReference type="InterPro" id="IPR019079">
    <property type="entry name" value="Capsule_synth_CapA"/>
</dbReference>
<reference evidence="2" key="1">
    <citation type="journal article" date="2020" name="BMC Genomics">
        <title>Correction to: Identification and distribution of gene clusters required for synthesis of sphingolipid metabolism inhibitors in diverse species of the filamentous fungus Fusarium.</title>
        <authorList>
            <person name="Kim H.S."/>
            <person name="Lohmar J.M."/>
            <person name="Busman M."/>
            <person name="Brown D.W."/>
            <person name="Naumann T.A."/>
            <person name="Divon H.H."/>
            <person name="Lysoe E."/>
            <person name="Uhlig S."/>
            <person name="Proctor R.H."/>
        </authorList>
    </citation>
    <scope>NUCLEOTIDE SEQUENCE</scope>
    <source>
        <strain evidence="2">NRRL 20472</strain>
    </source>
</reference>
<reference evidence="2" key="2">
    <citation type="submission" date="2020-05" db="EMBL/GenBank/DDBJ databases">
        <authorList>
            <person name="Kim H.-S."/>
            <person name="Proctor R.H."/>
            <person name="Brown D.W."/>
        </authorList>
    </citation>
    <scope>NUCLEOTIDE SEQUENCE</scope>
    <source>
        <strain evidence="2">NRRL 20472</strain>
    </source>
</reference>
<protein>
    <recommendedName>
        <fullName evidence="1">Capsule synthesis protein CapA domain-containing protein</fullName>
    </recommendedName>
</protein>
<keyword evidence="3" id="KW-1185">Reference proteome</keyword>
<evidence type="ECO:0000259" key="1">
    <source>
        <dbReference type="Pfam" id="PF09587"/>
    </source>
</evidence>
<feature type="domain" description="Capsule synthesis protein CapA" evidence="1">
    <location>
        <begin position="37"/>
        <end position="82"/>
    </location>
</feature>
<dbReference type="Proteomes" id="UP000622797">
    <property type="component" value="Unassembled WGS sequence"/>
</dbReference>
<dbReference type="EMBL" id="JABEXW010000525">
    <property type="protein sequence ID" value="KAF4962770.1"/>
    <property type="molecule type" value="Genomic_DNA"/>
</dbReference>
<proteinExistence type="predicted"/>
<organism evidence="2 3">
    <name type="scientific">Fusarium sarcochroum</name>
    <dbReference type="NCBI Taxonomy" id="1208366"/>
    <lineage>
        <taxon>Eukaryota</taxon>
        <taxon>Fungi</taxon>
        <taxon>Dikarya</taxon>
        <taxon>Ascomycota</taxon>
        <taxon>Pezizomycotina</taxon>
        <taxon>Sordariomycetes</taxon>
        <taxon>Hypocreomycetidae</taxon>
        <taxon>Hypocreales</taxon>
        <taxon>Nectriaceae</taxon>
        <taxon>Fusarium</taxon>
        <taxon>Fusarium lateritium species complex</taxon>
    </lineage>
</organism>
<evidence type="ECO:0000313" key="3">
    <source>
        <dbReference type="Proteomes" id="UP000622797"/>
    </source>
</evidence>
<gene>
    <name evidence="2" type="ORF">FSARC_9174</name>
</gene>
<comment type="caution">
    <text evidence="2">The sequence shown here is derived from an EMBL/GenBank/DDBJ whole genome shotgun (WGS) entry which is preliminary data.</text>
</comment>
<name>A0A8H4TRI8_9HYPO</name>
<dbReference type="Pfam" id="PF09587">
    <property type="entry name" value="PGA_cap"/>
    <property type="match status" value="1"/>
</dbReference>